<evidence type="ECO:0000259" key="15">
    <source>
        <dbReference type="PROSITE" id="PS50929"/>
    </source>
</evidence>
<feature type="transmembrane region" description="Helical" evidence="12">
    <location>
        <begin position="663"/>
        <end position="687"/>
    </location>
</feature>
<dbReference type="GO" id="GO:0015431">
    <property type="term" value="F:ABC-type glutathione S-conjugate transporter activity"/>
    <property type="evidence" value="ECO:0007669"/>
    <property type="project" value="UniProtKB-EC"/>
</dbReference>
<feature type="domain" description="ABC transmembrane type-1" evidence="15">
    <location>
        <begin position="54"/>
        <end position="315"/>
    </location>
</feature>
<dbReference type="Pfam" id="PF00664">
    <property type="entry name" value="ABC_membrane"/>
    <property type="match status" value="2"/>
</dbReference>
<evidence type="ECO:0000313" key="16">
    <source>
        <dbReference type="EMBL" id="ELT91662.1"/>
    </source>
</evidence>
<dbReference type="Gene3D" id="3.40.50.300">
    <property type="entry name" value="P-loop containing nucleotide triphosphate hydrolases"/>
    <property type="match status" value="2"/>
</dbReference>
<name>R7TDS4_CAPTE</name>
<dbReference type="OrthoDB" id="6500128at2759"/>
<evidence type="ECO:0000256" key="7">
    <source>
        <dbReference type="ARBA" id="ARBA00022840"/>
    </source>
</evidence>
<dbReference type="InterPro" id="IPR003439">
    <property type="entry name" value="ABC_transporter-like_ATP-bd"/>
</dbReference>
<feature type="transmembrane region" description="Helical" evidence="12">
    <location>
        <begin position="707"/>
        <end position="733"/>
    </location>
</feature>
<comment type="subcellular location">
    <subcellularLocation>
        <location evidence="1">Vacuole membrane</location>
        <topology evidence="1">Multi-pass membrane protein</topology>
    </subcellularLocation>
</comment>
<dbReference type="FunFam" id="1.20.1560.10:FF:000001">
    <property type="entry name" value="ATP-binding cassette subfamily C member 1"/>
    <property type="match status" value="1"/>
</dbReference>
<dbReference type="EMBL" id="KB310391">
    <property type="protein sequence ID" value="ELT91662.1"/>
    <property type="molecule type" value="Genomic_DNA"/>
</dbReference>
<feature type="transmembrane region" description="Helical" evidence="12">
    <location>
        <begin position="784"/>
        <end position="801"/>
    </location>
</feature>
<dbReference type="FunFam" id="3.40.50.300:FF:000074">
    <property type="entry name" value="Multidrug resistance-associated protein 5 isoform 1"/>
    <property type="match status" value="1"/>
</dbReference>
<dbReference type="CDD" id="cd18603">
    <property type="entry name" value="ABC_6TM_MRP1_2_3_6_D2_like"/>
    <property type="match status" value="1"/>
</dbReference>
<proteinExistence type="inferred from homology"/>
<feature type="transmembrane region" description="Helical" evidence="12">
    <location>
        <begin position="807"/>
        <end position="829"/>
    </location>
</feature>
<dbReference type="Pfam" id="PF00005">
    <property type="entry name" value="ABC_tran"/>
    <property type="match status" value="2"/>
</dbReference>
<feature type="chain" id="PRO_5008786895" description="ABC-type glutathione-S-conjugate transporter" evidence="13">
    <location>
        <begin position="21"/>
        <end position="1223"/>
    </location>
</feature>
<feature type="domain" description="ABC transmembrane type-1" evidence="15">
    <location>
        <begin position="666"/>
        <end position="947"/>
    </location>
</feature>
<keyword evidence="13" id="KW-0732">Signal</keyword>
<dbReference type="CDD" id="cd03250">
    <property type="entry name" value="ABCC_MRP_domain1"/>
    <property type="match status" value="1"/>
</dbReference>
<keyword evidence="9 12" id="KW-0472">Membrane</keyword>
<keyword evidence="5" id="KW-0677">Repeat</keyword>
<feature type="transmembrane region" description="Helical" evidence="12">
    <location>
        <begin position="890"/>
        <end position="911"/>
    </location>
</feature>
<evidence type="ECO:0000256" key="12">
    <source>
        <dbReference type="SAM" id="Phobius"/>
    </source>
</evidence>
<dbReference type="Gene3D" id="1.20.1560.10">
    <property type="entry name" value="ABC transporter type 1, transmembrane domain"/>
    <property type="match status" value="2"/>
</dbReference>
<dbReference type="OMA" id="YWKSFLF"/>
<dbReference type="InterPro" id="IPR050173">
    <property type="entry name" value="ABC_transporter_C-like"/>
</dbReference>
<dbReference type="GO" id="GO:0016887">
    <property type="term" value="F:ATP hydrolysis activity"/>
    <property type="evidence" value="ECO:0007669"/>
    <property type="project" value="InterPro"/>
</dbReference>
<evidence type="ECO:0000256" key="13">
    <source>
        <dbReference type="SAM" id="SignalP"/>
    </source>
</evidence>
<dbReference type="EC" id="7.6.2.3" evidence="10"/>
<evidence type="ECO:0000256" key="2">
    <source>
        <dbReference type="ARBA" id="ARBA00009726"/>
    </source>
</evidence>
<feature type="transmembrane region" description="Helical" evidence="12">
    <location>
        <begin position="249"/>
        <end position="275"/>
    </location>
</feature>
<dbReference type="CDD" id="cd03244">
    <property type="entry name" value="ABCC_MRP_domain2"/>
    <property type="match status" value="1"/>
</dbReference>
<feature type="transmembrane region" description="Helical" evidence="12">
    <location>
        <begin position="70"/>
        <end position="92"/>
    </location>
</feature>
<dbReference type="PROSITE" id="PS00211">
    <property type="entry name" value="ABC_TRANSPORTER_1"/>
    <property type="match status" value="1"/>
</dbReference>
<dbReference type="InterPro" id="IPR003593">
    <property type="entry name" value="AAA+_ATPase"/>
</dbReference>
<feature type="signal peptide" evidence="13">
    <location>
        <begin position="1"/>
        <end position="20"/>
    </location>
</feature>
<dbReference type="InterPro" id="IPR011527">
    <property type="entry name" value="ABC1_TM_dom"/>
</dbReference>
<gene>
    <name evidence="16" type="ORF">CAPTEDRAFT_90759</name>
</gene>
<keyword evidence="3" id="KW-0813">Transport</keyword>
<evidence type="ECO:0000256" key="4">
    <source>
        <dbReference type="ARBA" id="ARBA00022692"/>
    </source>
</evidence>
<comment type="catalytic activity">
    <reaction evidence="11">
        <text>leukotriene C4(in) + ATP + H2O = leukotriene C4(out) + ADP + phosphate + H(+)</text>
        <dbReference type="Rhea" id="RHEA:38963"/>
        <dbReference type="ChEBI" id="CHEBI:15377"/>
        <dbReference type="ChEBI" id="CHEBI:15378"/>
        <dbReference type="ChEBI" id="CHEBI:30616"/>
        <dbReference type="ChEBI" id="CHEBI:43474"/>
        <dbReference type="ChEBI" id="CHEBI:57973"/>
        <dbReference type="ChEBI" id="CHEBI:456216"/>
    </reaction>
    <physiologicalReaction direction="left-to-right" evidence="11">
        <dbReference type="Rhea" id="RHEA:38964"/>
    </physiologicalReaction>
</comment>
<reference evidence="17" key="3">
    <citation type="submission" date="2015-06" db="UniProtKB">
        <authorList>
            <consortium name="EnsemblMetazoa"/>
        </authorList>
    </citation>
    <scope>IDENTIFICATION</scope>
</reference>
<keyword evidence="8 12" id="KW-1133">Transmembrane helix</keyword>
<dbReference type="Proteomes" id="UP000014760">
    <property type="component" value="Unassembled WGS sequence"/>
</dbReference>
<feature type="transmembrane region" description="Helical" evidence="12">
    <location>
        <begin position="146"/>
        <end position="165"/>
    </location>
</feature>
<feature type="domain" description="ABC transporter" evidence="14">
    <location>
        <begin position="350"/>
        <end position="573"/>
    </location>
</feature>
<feature type="domain" description="ABC transporter" evidence="14">
    <location>
        <begin position="986"/>
        <end position="1218"/>
    </location>
</feature>
<reference evidence="18" key="1">
    <citation type="submission" date="2012-12" db="EMBL/GenBank/DDBJ databases">
        <authorList>
            <person name="Hellsten U."/>
            <person name="Grimwood J."/>
            <person name="Chapman J.A."/>
            <person name="Shapiro H."/>
            <person name="Aerts A."/>
            <person name="Otillar R.P."/>
            <person name="Terry A.Y."/>
            <person name="Boore J.L."/>
            <person name="Simakov O."/>
            <person name="Marletaz F."/>
            <person name="Cho S.-J."/>
            <person name="Edsinger-Gonzales E."/>
            <person name="Havlak P."/>
            <person name="Kuo D.-H."/>
            <person name="Larsson T."/>
            <person name="Lv J."/>
            <person name="Arendt D."/>
            <person name="Savage R."/>
            <person name="Osoegawa K."/>
            <person name="de Jong P."/>
            <person name="Lindberg D.R."/>
            <person name="Seaver E.C."/>
            <person name="Weisblat D.A."/>
            <person name="Putnam N.H."/>
            <person name="Grigoriev I.V."/>
            <person name="Rokhsar D.S."/>
        </authorList>
    </citation>
    <scope>NUCLEOTIDE SEQUENCE</scope>
    <source>
        <strain evidence="18">I ESC-2004</strain>
    </source>
</reference>
<dbReference type="PROSITE" id="PS50893">
    <property type="entry name" value="ABC_TRANSPORTER_2"/>
    <property type="match status" value="2"/>
</dbReference>
<keyword evidence="7" id="KW-0067">ATP-binding</keyword>
<dbReference type="GO" id="GO:0005524">
    <property type="term" value="F:ATP binding"/>
    <property type="evidence" value="ECO:0007669"/>
    <property type="project" value="UniProtKB-KW"/>
</dbReference>
<evidence type="ECO:0000256" key="10">
    <source>
        <dbReference type="ARBA" id="ARBA00024220"/>
    </source>
</evidence>
<keyword evidence="4 12" id="KW-0812">Transmembrane</keyword>
<evidence type="ECO:0000259" key="14">
    <source>
        <dbReference type="PROSITE" id="PS50893"/>
    </source>
</evidence>
<dbReference type="PANTHER" id="PTHR24223">
    <property type="entry name" value="ATP-BINDING CASSETTE SUB-FAMILY C"/>
    <property type="match status" value="1"/>
</dbReference>
<dbReference type="FunFam" id="3.40.50.300:FF:000293">
    <property type="entry name" value="ATP binding cassette subfamily C member 1"/>
    <property type="match status" value="1"/>
</dbReference>
<evidence type="ECO:0000256" key="9">
    <source>
        <dbReference type="ARBA" id="ARBA00023136"/>
    </source>
</evidence>
<dbReference type="InterPro" id="IPR017871">
    <property type="entry name" value="ABC_transporter-like_CS"/>
</dbReference>
<dbReference type="GO" id="GO:0005774">
    <property type="term" value="C:vacuolar membrane"/>
    <property type="evidence" value="ECO:0007669"/>
    <property type="project" value="UniProtKB-SubCell"/>
</dbReference>
<reference evidence="16 18" key="2">
    <citation type="journal article" date="2013" name="Nature">
        <title>Insights into bilaterian evolution from three spiralian genomes.</title>
        <authorList>
            <person name="Simakov O."/>
            <person name="Marletaz F."/>
            <person name="Cho S.J."/>
            <person name="Edsinger-Gonzales E."/>
            <person name="Havlak P."/>
            <person name="Hellsten U."/>
            <person name="Kuo D.H."/>
            <person name="Larsson T."/>
            <person name="Lv J."/>
            <person name="Arendt D."/>
            <person name="Savage R."/>
            <person name="Osoegawa K."/>
            <person name="de Jong P."/>
            <person name="Grimwood J."/>
            <person name="Chapman J.A."/>
            <person name="Shapiro H."/>
            <person name="Aerts A."/>
            <person name="Otillar R.P."/>
            <person name="Terry A.Y."/>
            <person name="Boore J.L."/>
            <person name="Grigoriev I.V."/>
            <person name="Lindberg D.R."/>
            <person name="Seaver E.C."/>
            <person name="Weisblat D.A."/>
            <person name="Putnam N.H."/>
            <person name="Rokhsar D.S."/>
        </authorList>
    </citation>
    <scope>NUCLEOTIDE SEQUENCE</scope>
    <source>
        <strain evidence="16 18">I ESC-2004</strain>
    </source>
</reference>
<dbReference type="CDD" id="cd18595">
    <property type="entry name" value="ABC_6TM_MRP1_2_3_6_D1_like"/>
    <property type="match status" value="1"/>
</dbReference>
<dbReference type="EMBL" id="AMQN01002899">
    <property type="status" value="NOT_ANNOTATED_CDS"/>
    <property type="molecule type" value="Genomic_DNA"/>
</dbReference>
<feature type="transmembrane region" description="Helical" evidence="12">
    <location>
        <begin position="171"/>
        <end position="191"/>
    </location>
</feature>
<dbReference type="EnsemblMetazoa" id="CapteT90759">
    <property type="protein sequence ID" value="CapteP90759"/>
    <property type="gene ID" value="CapteG90759"/>
</dbReference>
<dbReference type="SUPFAM" id="SSF52540">
    <property type="entry name" value="P-loop containing nucleoside triphosphate hydrolases"/>
    <property type="match status" value="2"/>
</dbReference>
<evidence type="ECO:0000256" key="6">
    <source>
        <dbReference type="ARBA" id="ARBA00022741"/>
    </source>
</evidence>
<comment type="similarity">
    <text evidence="2">Belongs to the ABC transporter superfamily. ABCC family. Conjugate transporter (TC 3.A.1.208) subfamily.</text>
</comment>
<dbReference type="SMART" id="SM00382">
    <property type="entry name" value="AAA"/>
    <property type="match status" value="2"/>
</dbReference>
<dbReference type="PROSITE" id="PS50929">
    <property type="entry name" value="ABC_TM1F"/>
    <property type="match status" value="2"/>
</dbReference>
<dbReference type="FunFam" id="1.20.1560.10:FF:000006">
    <property type="entry name" value="ATP-binding cassette, sub-family C (CFTR/MRP), member 9"/>
    <property type="match status" value="1"/>
</dbReference>
<evidence type="ECO:0000256" key="5">
    <source>
        <dbReference type="ARBA" id="ARBA00022737"/>
    </source>
</evidence>
<evidence type="ECO:0000313" key="17">
    <source>
        <dbReference type="EnsemblMetazoa" id="CapteP90759"/>
    </source>
</evidence>
<dbReference type="InterPro" id="IPR027417">
    <property type="entry name" value="P-loop_NTPase"/>
</dbReference>
<dbReference type="PANTHER" id="PTHR24223:SF443">
    <property type="entry name" value="MULTIDRUG-RESISTANCE LIKE PROTEIN 1, ISOFORM I"/>
    <property type="match status" value="1"/>
</dbReference>
<keyword evidence="6" id="KW-0547">Nucleotide-binding</keyword>
<dbReference type="InterPro" id="IPR036640">
    <property type="entry name" value="ABC1_TM_sf"/>
</dbReference>
<dbReference type="HOGENOM" id="CLU_000604_27_3_1"/>
<dbReference type="SUPFAM" id="SSF90123">
    <property type="entry name" value="ABC transporter transmembrane region"/>
    <property type="match status" value="2"/>
</dbReference>
<evidence type="ECO:0000256" key="8">
    <source>
        <dbReference type="ARBA" id="ARBA00022989"/>
    </source>
</evidence>
<accession>R7TDS4</accession>
<organism evidence="16">
    <name type="scientific">Capitella teleta</name>
    <name type="common">Polychaete worm</name>
    <dbReference type="NCBI Taxonomy" id="283909"/>
    <lineage>
        <taxon>Eukaryota</taxon>
        <taxon>Metazoa</taxon>
        <taxon>Spiralia</taxon>
        <taxon>Lophotrochozoa</taxon>
        <taxon>Annelida</taxon>
        <taxon>Polychaeta</taxon>
        <taxon>Sedentaria</taxon>
        <taxon>Scolecida</taxon>
        <taxon>Capitellidae</taxon>
        <taxon>Capitella</taxon>
    </lineage>
</organism>
<evidence type="ECO:0000256" key="3">
    <source>
        <dbReference type="ARBA" id="ARBA00022448"/>
    </source>
</evidence>
<evidence type="ECO:0000313" key="18">
    <source>
        <dbReference type="Proteomes" id="UP000014760"/>
    </source>
</evidence>
<keyword evidence="18" id="KW-1185">Reference proteome</keyword>
<protein>
    <recommendedName>
        <fullName evidence="10">ABC-type glutathione-S-conjugate transporter</fullName>
        <ecNumber evidence="10">7.6.2.3</ecNumber>
    </recommendedName>
</protein>
<sequence>MVFVQVFEFALLVSILPGNCVEIRCHTVPVSQSPNPKVSIHKTSYDVYGFSFRLLIGYLNDPLAPTWRGVLFAACLFFNNSITAILIHWWVYYGYLVGQRVRSVINSLVYKKAIRLSSIARRSTSVGEVVNLMSIDAQKLQDCPQFMSILWSFPIIVFFSTYFLYQTLGPASLASIPLLVCLLPFNSMYLGNKIRKYQESQMILKDERVKVMNEIISGIKVLKFYAWEPSFLKKTLDIREKELNFLQKIAYCNGVGSILWFLSPYLASLAVFAVYVCTGEDHALTPDKAFVSMSLINILNFPIALLPLAVSSVGQGLVSMRRIAKFLLLDEIEQDLNSYHEDELDDDEVIRIKDSSCSWGNDEPILKGINLSVKRGELVAVVGQVGAGKSSLLSSILGEMVTCEGSIKMKGKLAYVPQQAWIQNTSLRENILFGQDMASSQYSSVIEACALEPDLKILPGGDSIEIGEKGINLSGGQKQRVSLARAVYQDADVYLLDDPLSAVDANVGQHIFQKVIGPDGLLRNKTRILNTHGIGYLPHVDQIVVMKDGKVSEIGTYAELIENQGAFAEFITNFADESNGWCEAVCVINSCCINRKPATVQRRFILVRPGLSSHRSSLVRPASSVGGGDLLPNTELIADETAETGNVSLDVIGTYIKAGTWKAFMIVVACQVLYIIVYVLLNSWLSAWTNEPVINGTMNPETVKYRLGIYGTFGVMQVAIVGLQAFTIALGCVQASRVLHSQVLHRILKAPMSFFDTTPLGRILNRFSKDLDIVDASLPTYIRFWLFDVAPLCSTICIIAITTPIFLLILVPIGPLYIFILRLAVVNINQLRRLDSVKRSPIYAHFDESIVGLTSIRAYKKEEEFIKKCDKLIDDSQRAWFLYHITCRWIGVWVEILGSFLVFIAALLSILQRDTLSAGQAGLSITFSLQLILFLNVSIRASAELETYIVSVERIKEYTQVPQEALWDVPETKPPADWPRDGKIVIKNYSTRYRPGLDLVLKRISCVFNPRERVGIVGRTGAGKSSLTLSLFRIIESASGSISIDDVAIHAIGLHDLRRGLTIIPQDPVLFSGTLRQNLDPFQNHEELDMWAALEHAHLKSFVKETSNGLEYDVGDGGESLSIGQRQLVCLARALLHKTRVLILDEATAAVDMETDELIQTTIRSRFTDCTIITIAHRLNTVLDYDRIAVFDQGKIVEMDSPTNLLRKRNSLFRKMAKDAGIS</sequence>
<evidence type="ECO:0000256" key="11">
    <source>
        <dbReference type="ARBA" id="ARBA00047523"/>
    </source>
</evidence>
<feature type="transmembrane region" description="Helical" evidence="12">
    <location>
        <begin position="295"/>
        <end position="318"/>
    </location>
</feature>
<dbReference type="AlphaFoldDB" id="R7TDS4"/>
<evidence type="ECO:0000256" key="1">
    <source>
        <dbReference type="ARBA" id="ARBA00004128"/>
    </source>
</evidence>
<dbReference type="STRING" id="283909.R7TDS4"/>